<protein>
    <recommendedName>
        <fullName evidence="4">Midcut-by-XrtH protein</fullName>
    </recommendedName>
</protein>
<dbReference type="KEGG" id="atw:C0099_10580"/>
<keyword evidence="1" id="KW-0472">Membrane</keyword>
<dbReference type="EMBL" id="CP025682">
    <property type="protein sequence ID" value="AUN95333.1"/>
    <property type="molecule type" value="Genomic_DNA"/>
</dbReference>
<evidence type="ECO:0008006" key="4">
    <source>
        <dbReference type="Google" id="ProtNLM"/>
    </source>
</evidence>
<keyword evidence="1" id="KW-0812">Transmembrane</keyword>
<keyword evidence="3" id="KW-1185">Reference proteome</keyword>
<reference evidence="2 3" key="1">
    <citation type="submission" date="2018-01" db="EMBL/GenBank/DDBJ databases">
        <authorList>
            <person name="Fu G.-Y."/>
        </authorList>
    </citation>
    <scope>NUCLEOTIDE SEQUENCE [LARGE SCALE GENOMIC DNA]</scope>
    <source>
        <strain evidence="2 3">SY39</strain>
    </source>
</reference>
<feature type="transmembrane region" description="Helical" evidence="1">
    <location>
        <begin position="83"/>
        <end position="103"/>
    </location>
</feature>
<evidence type="ECO:0000313" key="3">
    <source>
        <dbReference type="Proteomes" id="UP000242205"/>
    </source>
</evidence>
<dbReference type="Proteomes" id="UP000242205">
    <property type="component" value="Chromosome"/>
</dbReference>
<organism evidence="2 3">
    <name type="scientific">Pseudazoarcus pumilus</name>
    <dbReference type="NCBI Taxonomy" id="2067960"/>
    <lineage>
        <taxon>Bacteria</taxon>
        <taxon>Pseudomonadati</taxon>
        <taxon>Pseudomonadota</taxon>
        <taxon>Betaproteobacteria</taxon>
        <taxon>Rhodocyclales</taxon>
        <taxon>Zoogloeaceae</taxon>
        <taxon>Pseudazoarcus</taxon>
    </lineage>
</organism>
<sequence>MRSEEMGHEGRVVSRRLLSANACIAMSIASVDAFAQQDVDGSLTYNAAAATPIPSLGVIATVILALGLALAGFLAMRRNRSRTAFFLLLPGGGTLLVPAMPIVERAYAIAYFQLNQPSGGTIALPAGSQGFENSSGTTLRIVDIVPPSCSGGALATPDPAPLNACNVGLQLTDSQVCSTNYPGCAGQCVPDCSGKSCGSDGCGGSCGSCGGGSTCSEPAGICLPPP</sequence>
<evidence type="ECO:0000313" key="2">
    <source>
        <dbReference type="EMBL" id="AUN95333.1"/>
    </source>
</evidence>
<dbReference type="NCBIfam" id="NF033207">
    <property type="entry name" value="midcut_by_XrtH"/>
    <property type="match status" value="1"/>
</dbReference>
<gene>
    <name evidence="2" type="ORF">C0099_10580</name>
</gene>
<keyword evidence="1" id="KW-1133">Transmembrane helix</keyword>
<accession>A0A2I6S7T8</accession>
<dbReference type="RefSeq" id="WP_102247382.1">
    <property type="nucleotide sequence ID" value="NZ_CP025682.1"/>
</dbReference>
<proteinExistence type="predicted"/>
<dbReference type="AlphaFoldDB" id="A0A2I6S7T8"/>
<name>A0A2I6S7T8_9RHOO</name>
<evidence type="ECO:0000256" key="1">
    <source>
        <dbReference type="SAM" id="Phobius"/>
    </source>
</evidence>
<feature type="transmembrane region" description="Helical" evidence="1">
    <location>
        <begin position="57"/>
        <end position="76"/>
    </location>
</feature>